<protein>
    <submittedName>
        <fullName evidence="1">Uncharacterized protein</fullName>
    </submittedName>
</protein>
<proteinExistence type="predicted"/>
<accession>A0A699JJ13</accession>
<name>A0A699JJ13_TANCI</name>
<dbReference type="AlphaFoldDB" id="A0A699JJ13"/>
<reference evidence="1" key="1">
    <citation type="journal article" date="2019" name="Sci. Rep.">
        <title>Draft genome of Tanacetum cinerariifolium, the natural source of mosquito coil.</title>
        <authorList>
            <person name="Yamashiro T."/>
            <person name="Shiraishi A."/>
            <person name="Satake H."/>
            <person name="Nakayama K."/>
        </authorList>
    </citation>
    <scope>NUCLEOTIDE SEQUENCE</scope>
</reference>
<organism evidence="1">
    <name type="scientific">Tanacetum cinerariifolium</name>
    <name type="common">Dalmatian daisy</name>
    <name type="synonym">Chrysanthemum cinerariifolium</name>
    <dbReference type="NCBI Taxonomy" id="118510"/>
    <lineage>
        <taxon>Eukaryota</taxon>
        <taxon>Viridiplantae</taxon>
        <taxon>Streptophyta</taxon>
        <taxon>Embryophyta</taxon>
        <taxon>Tracheophyta</taxon>
        <taxon>Spermatophyta</taxon>
        <taxon>Magnoliopsida</taxon>
        <taxon>eudicotyledons</taxon>
        <taxon>Gunneridae</taxon>
        <taxon>Pentapetalae</taxon>
        <taxon>asterids</taxon>
        <taxon>campanulids</taxon>
        <taxon>Asterales</taxon>
        <taxon>Asteraceae</taxon>
        <taxon>Asteroideae</taxon>
        <taxon>Anthemideae</taxon>
        <taxon>Anthemidinae</taxon>
        <taxon>Tanacetum</taxon>
    </lineage>
</organism>
<comment type="caution">
    <text evidence="1">The sequence shown here is derived from an EMBL/GenBank/DDBJ whole genome shotgun (WGS) entry which is preliminary data.</text>
</comment>
<feature type="non-terminal residue" evidence="1">
    <location>
        <position position="266"/>
    </location>
</feature>
<dbReference type="EMBL" id="BKCJ010418841">
    <property type="protein sequence ID" value="GFA40856.1"/>
    <property type="molecule type" value="Genomic_DNA"/>
</dbReference>
<evidence type="ECO:0000313" key="1">
    <source>
        <dbReference type="EMBL" id="GFA40856.1"/>
    </source>
</evidence>
<sequence length="266" mass="29499">MFDQLLRQIAFQVYRLRLRRLFLLCKGNYDIDSHCEKGQADVIDVISYFGFLGPECIPQDPSCTSIMMLLAYIGPTHLNHGDISFGRIPSFRYSRMGTIQLSLSSLTMTVISFSATDLVCITSTKTSFASFEKVIDASLLRASAFFSSSLLICSIEYLGKLDRRPIVFSSPTMSASYSASLLVVSNLNLNAYVYSFPSGFTNINLAPKPSELEASLVKNDVSARKSASIYPLIEFRPLNFISCSPNSMAHLATRPDFSGFARTCFI</sequence>
<gene>
    <name evidence="1" type="ORF">Tci_612828</name>
</gene>